<protein>
    <submittedName>
        <fullName evidence="2">Uncharacterized protein</fullName>
    </submittedName>
</protein>
<proteinExistence type="predicted"/>
<feature type="compositionally biased region" description="Low complexity" evidence="1">
    <location>
        <begin position="166"/>
        <end position="175"/>
    </location>
</feature>
<feature type="region of interest" description="Disordered" evidence="1">
    <location>
        <begin position="244"/>
        <end position="265"/>
    </location>
</feature>
<evidence type="ECO:0000313" key="2">
    <source>
        <dbReference type="EMBL" id="KAL0926524.1"/>
    </source>
</evidence>
<dbReference type="AlphaFoldDB" id="A0ABD0VNJ5"/>
<dbReference type="Proteomes" id="UP001552299">
    <property type="component" value="Unassembled WGS sequence"/>
</dbReference>
<feature type="compositionally biased region" description="Low complexity" evidence="1">
    <location>
        <begin position="98"/>
        <end position="120"/>
    </location>
</feature>
<comment type="caution">
    <text evidence="2">The sequence shown here is derived from an EMBL/GenBank/DDBJ whole genome shotgun (WGS) entry which is preliminary data.</text>
</comment>
<name>A0ABD0VNJ5_DENTH</name>
<feature type="region of interest" description="Disordered" evidence="1">
    <location>
        <begin position="64"/>
        <end position="132"/>
    </location>
</feature>
<accession>A0ABD0VNJ5</accession>
<gene>
    <name evidence="2" type="ORF">M5K25_002764</name>
</gene>
<sequence length="329" mass="35009">MSGEEDGQEFMLFIQPFKQRLEVRVSAPFHGVAEPLPPPLLRCFLKTTIADPFIARAPITSENRRSEATGAAAFISSSGRPKPEARRRRKIAPTWPGRSTRSISSTTRAGTRARSSAAENAKSKESASNGSAQHAVVGVAIAPGSPSRWAITAAAMASGPTKTAWSPSPSQPSEISSRKAESSSMAPAIGAGTEESHPPDPAAIAARSKRRSITAVDAMLAIRILRTADLWIVSLQRERRLETERDCKPEGGGDEGLASAESGGGVVSTHEEYAVSFWERHPDTRGDANGFCWLGRKRVAPPPETIGMLTQPSTLIGEAESCGSRTWGA</sequence>
<evidence type="ECO:0000256" key="1">
    <source>
        <dbReference type="SAM" id="MobiDB-lite"/>
    </source>
</evidence>
<dbReference type="EMBL" id="JANQDX010000003">
    <property type="protein sequence ID" value="KAL0926524.1"/>
    <property type="molecule type" value="Genomic_DNA"/>
</dbReference>
<reference evidence="2 3" key="1">
    <citation type="journal article" date="2024" name="Plant Biotechnol. J.">
        <title>Dendrobium thyrsiflorum genome and its molecular insights into genes involved in important horticultural traits.</title>
        <authorList>
            <person name="Chen B."/>
            <person name="Wang J.Y."/>
            <person name="Zheng P.J."/>
            <person name="Li K.L."/>
            <person name="Liang Y.M."/>
            <person name="Chen X.F."/>
            <person name="Zhang C."/>
            <person name="Zhao X."/>
            <person name="He X."/>
            <person name="Zhang G.Q."/>
            <person name="Liu Z.J."/>
            <person name="Xu Q."/>
        </authorList>
    </citation>
    <scope>NUCLEOTIDE SEQUENCE [LARGE SCALE GENOMIC DNA]</scope>
    <source>
        <strain evidence="2">GZMU011</strain>
    </source>
</reference>
<feature type="region of interest" description="Disordered" evidence="1">
    <location>
        <begin position="160"/>
        <end position="209"/>
    </location>
</feature>
<evidence type="ECO:0000313" key="3">
    <source>
        <dbReference type="Proteomes" id="UP001552299"/>
    </source>
</evidence>
<keyword evidence="3" id="KW-1185">Reference proteome</keyword>
<organism evidence="2 3">
    <name type="scientific">Dendrobium thyrsiflorum</name>
    <name type="common">Pinecone-like raceme dendrobium</name>
    <name type="synonym">Orchid</name>
    <dbReference type="NCBI Taxonomy" id="117978"/>
    <lineage>
        <taxon>Eukaryota</taxon>
        <taxon>Viridiplantae</taxon>
        <taxon>Streptophyta</taxon>
        <taxon>Embryophyta</taxon>
        <taxon>Tracheophyta</taxon>
        <taxon>Spermatophyta</taxon>
        <taxon>Magnoliopsida</taxon>
        <taxon>Liliopsida</taxon>
        <taxon>Asparagales</taxon>
        <taxon>Orchidaceae</taxon>
        <taxon>Epidendroideae</taxon>
        <taxon>Malaxideae</taxon>
        <taxon>Dendrobiinae</taxon>
        <taxon>Dendrobium</taxon>
    </lineage>
</organism>